<dbReference type="EMBL" id="JBEPSH010000002">
    <property type="protein sequence ID" value="MET4575955.1"/>
    <property type="molecule type" value="Genomic_DNA"/>
</dbReference>
<accession>A0ABV2Q5L2</accession>
<proteinExistence type="predicted"/>
<gene>
    <name evidence="2" type="ORF">ABIE13_001055</name>
</gene>
<dbReference type="Pfam" id="PF01370">
    <property type="entry name" value="Epimerase"/>
    <property type="match status" value="1"/>
</dbReference>
<name>A0ABV2Q5L2_9BURK</name>
<dbReference type="Proteomes" id="UP001549320">
    <property type="component" value="Unassembled WGS sequence"/>
</dbReference>
<evidence type="ECO:0000313" key="2">
    <source>
        <dbReference type="EMBL" id="MET4575955.1"/>
    </source>
</evidence>
<feature type="domain" description="NAD-dependent epimerase/dehydratase" evidence="1">
    <location>
        <begin position="108"/>
        <end position="271"/>
    </location>
</feature>
<dbReference type="Gene3D" id="3.40.50.720">
    <property type="entry name" value="NAD(P)-binding Rossmann-like Domain"/>
    <property type="match status" value="1"/>
</dbReference>
<sequence>MGGDFPEKSCGPCYRVPNAFFRVFSLSRMCVISKINYLVDTDEHHSYHPNTSAFSSFPMNSNTTFSGPFLDEMPFPEAFDDEEALESYLATPSRALVRDMAAVDGDLMILGAGGKMGPTLARLAKNAMPGRRVIAVARFSDPGMRESLESQGVETIACDLLDPSAIATLPICRNVVFMAGRKFGADANHALTWAMNTYVPALVAQAFSGSRIVVFSTACVYPFVPVNSQGANEQLPPDPPGEYANSCVGRERMFDYFSQQHGTPGRLFRLSYAIDLRYGVLADVATKVWQGEPVDVTMGHVNVIWQGDANAQALRCLAAATVPTSPINVSGPETTSIRWLAQEFARRFSKPALITGEEAPTAWLMNTGQAERLFGYPHVPMQRQIEWVADWVSRAQRSFGKPTKFEARDGKY</sequence>
<dbReference type="SUPFAM" id="SSF51735">
    <property type="entry name" value="NAD(P)-binding Rossmann-fold domains"/>
    <property type="match status" value="1"/>
</dbReference>
<evidence type="ECO:0000313" key="3">
    <source>
        <dbReference type="Proteomes" id="UP001549320"/>
    </source>
</evidence>
<reference evidence="2 3" key="1">
    <citation type="submission" date="2024-06" db="EMBL/GenBank/DDBJ databases">
        <title>Sorghum-associated microbial communities from plants grown in Nebraska, USA.</title>
        <authorList>
            <person name="Schachtman D."/>
        </authorList>
    </citation>
    <scope>NUCLEOTIDE SEQUENCE [LARGE SCALE GENOMIC DNA]</scope>
    <source>
        <strain evidence="2 3">2709</strain>
    </source>
</reference>
<organism evidence="2 3">
    <name type="scientific">Ottowia thiooxydans</name>
    <dbReference type="NCBI Taxonomy" id="219182"/>
    <lineage>
        <taxon>Bacteria</taxon>
        <taxon>Pseudomonadati</taxon>
        <taxon>Pseudomonadota</taxon>
        <taxon>Betaproteobacteria</taxon>
        <taxon>Burkholderiales</taxon>
        <taxon>Comamonadaceae</taxon>
        <taxon>Ottowia</taxon>
    </lineage>
</organism>
<dbReference type="InterPro" id="IPR001509">
    <property type="entry name" value="Epimerase_deHydtase"/>
</dbReference>
<comment type="caution">
    <text evidence="2">The sequence shown here is derived from an EMBL/GenBank/DDBJ whole genome shotgun (WGS) entry which is preliminary data.</text>
</comment>
<protein>
    <submittedName>
        <fullName evidence="2">Nucleoside-diphosphate-sugar epimerase</fullName>
    </submittedName>
</protein>
<dbReference type="InterPro" id="IPR036291">
    <property type="entry name" value="NAD(P)-bd_dom_sf"/>
</dbReference>
<keyword evidence="3" id="KW-1185">Reference proteome</keyword>
<evidence type="ECO:0000259" key="1">
    <source>
        <dbReference type="Pfam" id="PF01370"/>
    </source>
</evidence>